<sequence length="920" mass="102713">MSLTELLVATVLVSLYVSAAPRGVLLMLLPLSAGLCLRGLALVRLKRIGLAGPASRPGKLLAMTSLLLTAGSFALVPWLFSPGADLLDPQLVVRNGVLLAMTLGLTVMAVVCLAGRRLLALGYVALVLGSMAAHLALCDPQGRPLAGGLLLFLLFLVLASQRLAQFSLRMLQYQHRNEALIHYLETARADAEALNSKLALEIIERQQARQRLQDSRNQLETMVQERTHALEATNRRLQLALDASHICLWDWDLSRATMVHVNLARLLGHPDCKEPELAQQLLDHIHPNDLPDMRCAIVRHLKGQASDYRAVFRMRHADGQWRWMQDEGQVVERSADGRAQRMIGTRRDISDDRAAREQLRLSATVFEQASEAIFILDRHFRFLNINDMFLRTTGLTRDAVLGRPVLEVSQSQDIVSQYHSIAHTLQQEGLWMGELQERRRNGEPLPQWLQVSAVYDEQGTLTHYVGLFTDLTARKEVEQRVQFLSNYDRLTGFANRSQFRERLQRQLTLSRLNRQPLALLHIDLDRFRPINDSLGYEVGDQLLKLTADRLRDCGFNEEQLARIASDEFTLMLSDTGAGVALDNLCQLILGTLRRPYQVGPHELLLGASVGVSLFPDTAHDAQALVNQADLAMHQAKRAGGNAWRVYVPEMRAASLEQLELETSLRKAIFRDELVVHYQPKMDIATSRIISAEALVRWQHPQLGLLSPQQFIPLAEETGLICAIGERVLEHACRQAFSWHQDGHGPIRVSVNLSAHQVRKGNVLEMVERVLADTGLPPTLLELELTESLLMEDLDSHTTLMSALRSQGISLSLDDFGTGYSSLSYLKRFPIDTLKIDRTFITELEHSATDAAITRAIIDMAHSLDLKVVAEGVETATHLRILTDMGCDAIQGFLLSRPVPAEQFETLLAAQAPSVHESCSD</sequence>
<accession>A0ABV4AGB8</accession>
<protein>
    <submittedName>
        <fullName evidence="7">Bifunctional diguanylate cyclase/phosphodiesterase</fullName>
    </submittedName>
</protein>
<evidence type="ECO:0000313" key="8">
    <source>
        <dbReference type="Proteomes" id="UP001562065"/>
    </source>
</evidence>
<proteinExistence type="predicted"/>
<feature type="transmembrane region" description="Helical" evidence="2">
    <location>
        <begin position="60"/>
        <end position="80"/>
    </location>
</feature>
<dbReference type="Pfam" id="PF13426">
    <property type="entry name" value="PAS_9"/>
    <property type="match status" value="1"/>
</dbReference>
<dbReference type="SUPFAM" id="SSF141868">
    <property type="entry name" value="EAL domain-like"/>
    <property type="match status" value="1"/>
</dbReference>
<evidence type="ECO:0000256" key="2">
    <source>
        <dbReference type="SAM" id="Phobius"/>
    </source>
</evidence>
<dbReference type="Pfam" id="PF00563">
    <property type="entry name" value="EAL"/>
    <property type="match status" value="1"/>
</dbReference>
<keyword evidence="2" id="KW-0472">Membrane</keyword>
<feature type="domain" description="EAL" evidence="5">
    <location>
        <begin position="657"/>
        <end position="911"/>
    </location>
</feature>
<dbReference type="InterPro" id="IPR001633">
    <property type="entry name" value="EAL_dom"/>
</dbReference>
<dbReference type="InterPro" id="IPR029787">
    <property type="entry name" value="Nucleotide_cyclase"/>
</dbReference>
<dbReference type="InterPro" id="IPR035919">
    <property type="entry name" value="EAL_sf"/>
</dbReference>
<dbReference type="Pfam" id="PF00990">
    <property type="entry name" value="GGDEF"/>
    <property type="match status" value="1"/>
</dbReference>
<feature type="domain" description="PAS" evidence="3">
    <location>
        <begin position="358"/>
        <end position="428"/>
    </location>
</feature>
<name>A0ABV4AGB8_9GAMM</name>
<dbReference type="CDD" id="cd01949">
    <property type="entry name" value="GGDEF"/>
    <property type="match status" value="1"/>
</dbReference>
<dbReference type="NCBIfam" id="TIGR00229">
    <property type="entry name" value="sensory_box"/>
    <property type="match status" value="2"/>
</dbReference>
<dbReference type="EMBL" id="JBGCUO010000001">
    <property type="protein sequence ID" value="MEY1660690.1"/>
    <property type="molecule type" value="Genomic_DNA"/>
</dbReference>
<dbReference type="PROSITE" id="PS50887">
    <property type="entry name" value="GGDEF"/>
    <property type="match status" value="1"/>
</dbReference>
<dbReference type="CDD" id="cd01948">
    <property type="entry name" value="EAL"/>
    <property type="match status" value="1"/>
</dbReference>
<feature type="coiled-coil region" evidence="1">
    <location>
        <begin position="191"/>
        <end position="225"/>
    </location>
</feature>
<dbReference type="RefSeq" id="WP_369453935.1">
    <property type="nucleotide sequence ID" value="NZ_JBGCUO010000001.1"/>
</dbReference>
<dbReference type="PROSITE" id="PS50883">
    <property type="entry name" value="EAL"/>
    <property type="match status" value="1"/>
</dbReference>
<keyword evidence="1" id="KW-0175">Coiled coil</keyword>
<evidence type="ECO:0000256" key="1">
    <source>
        <dbReference type="SAM" id="Coils"/>
    </source>
</evidence>
<dbReference type="PROSITE" id="PS50113">
    <property type="entry name" value="PAC"/>
    <property type="match status" value="2"/>
</dbReference>
<keyword evidence="2" id="KW-0812">Transmembrane</keyword>
<dbReference type="SMART" id="SM00052">
    <property type="entry name" value="EAL"/>
    <property type="match status" value="1"/>
</dbReference>
<evidence type="ECO:0000259" key="4">
    <source>
        <dbReference type="PROSITE" id="PS50113"/>
    </source>
</evidence>
<dbReference type="SMART" id="SM00267">
    <property type="entry name" value="GGDEF"/>
    <property type="match status" value="1"/>
</dbReference>
<feature type="domain" description="GGDEF" evidence="6">
    <location>
        <begin position="515"/>
        <end position="648"/>
    </location>
</feature>
<keyword evidence="2" id="KW-1133">Transmembrane helix</keyword>
<feature type="domain" description="PAC" evidence="4">
    <location>
        <begin position="431"/>
        <end position="483"/>
    </location>
</feature>
<feature type="transmembrane region" description="Helical" evidence="2">
    <location>
        <begin position="118"/>
        <end position="137"/>
    </location>
</feature>
<feature type="transmembrane region" description="Helical" evidence="2">
    <location>
        <begin position="143"/>
        <end position="160"/>
    </location>
</feature>
<gene>
    <name evidence="7" type="ORF">AB5I84_00840</name>
</gene>
<evidence type="ECO:0000313" key="7">
    <source>
        <dbReference type="EMBL" id="MEY1660690.1"/>
    </source>
</evidence>
<evidence type="ECO:0000259" key="6">
    <source>
        <dbReference type="PROSITE" id="PS50887"/>
    </source>
</evidence>
<dbReference type="InterPro" id="IPR001610">
    <property type="entry name" value="PAC"/>
</dbReference>
<evidence type="ECO:0000259" key="5">
    <source>
        <dbReference type="PROSITE" id="PS50883"/>
    </source>
</evidence>
<dbReference type="Gene3D" id="3.20.20.450">
    <property type="entry name" value="EAL domain"/>
    <property type="match status" value="1"/>
</dbReference>
<dbReference type="InterPro" id="IPR000700">
    <property type="entry name" value="PAS-assoc_C"/>
</dbReference>
<dbReference type="InterPro" id="IPR013655">
    <property type="entry name" value="PAS_fold_3"/>
</dbReference>
<reference evidence="7 8" key="1">
    <citation type="submission" date="2024-07" db="EMBL/GenBank/DDBJ databases">
        <authorList>
            <person name="Ren Q."/>
        </authorList>
    </citation>
    <scope>NUCLEOTIDE SEQUENCE [LARGE SCALE GENOMIC DNA]</scope>
    <source>
        <strain evidence="7 8">REN37</strain>
    </source>
</reference>
<dbReference type="Gene3D" id="3.30.70.270">
    <property type="match status" value="1"/>
</dbReference>
<organism evidence="7 8">
    <name type="scientific">Isoalcanivorax beigongshangi</name>
    <dbReference type="NCBI Taxonomy" id="3238810"/>
    <lineage>
        <taxon>Bacteria</taxon>
        <taxon>Pseudomonadati</taxon>
        <taxon>Pseudomonadota</taxon>
        <taxon>Gammaproteobacteria</taxon>
        <taxon>Oceanospirillales</taxon>
        <taxon>Alcanivoracaceae</taxon>
        <taxon>Isoalcanivorax</taxon>
    </lineage>
</organism>
<comment type="caution">
    <text evidence="7">The sequence shown here is derived from an EMBL/GenBank/DDBJ whole genome shotgun (WGS) entry which is preliminary data.</text>
</comment>
<dbReference type="PANTHER" id="PTHR44757:SF2">
    <property type="entry name" value="BIOFILM ARCHITECTURE MAINTENANCE PROTEIN MBAA"/>
    <property type="match status" value="1"/>
</dbReference>
<dbReference type="SMART" id="SM00086">
    <property type="entry name" value="PAC"/>
    <property type="match status" value="2"/>
</dbReference>
<dbReference type="InterPro" id="IPR000014">
    <property type="entry name" value="PAS"/>
</dbReference>
<keyword evidence="8" id="KW-1185">Reference proteome</keyword>
<evidence type="ECO:0000259" key="3">
    <source>
        <dbReference type="PROSITE" id="PS50112"/>
    </source>
</evidence>
<dbReference type="PANTHER" id="PTHR44757">
    <property type="entry name" value="DIGUANYLATE CYCLASE DGCP"/>
    <property type="match status" value="1"/>
</dbReference>
<dbReference type="SUPFAM" id="SSF55785">
    <property type="entry name" value="PYP-like sensor domain (PAS domain)"/>
    <property type="match status" value="2"/>
</dbReference>
<dbReference type="SUPFAM" id="SSF55073">
    <property type="entry name" value="Nucleotide cyclase"/>
    <property type="match status" value="1"/>
</dbReference>
<feature type="domain" description="PAC" evidence="4">
    <location>
        <begin position="308"/>
        <end position="361"/>
    </location>
</feature>
<dbReference type="InterPro" id="IPR052155">
    <property type="entry name" value="Biofilm_reg_signaling"/>
</dbReference>
<dbReference type="SMART" id="SM00091">
    <property type="entry name" value="PAS"/>
    <property type="match status" value="2"/>
</dbReference>
<dbReference type="InterPro" id="IPR043128">
    <property type="entry name" value="Rev_trsase/Diguanyl_cyclase"/>
</dbReference>
<feature type="transmembrane region" description="Helical" evidence="2">
    <location>
        <begin position="92"/>
        <end position="111"/>
    </location>
</feature>
<dbReference type="PROSITE" id="PS50112">
    <property type="entry name" value="PAS"/>
    <property type="match status" value="1"/>
</dbReference>
<dbReference type="Pfam" id="PF08447">
    <property type="entry name" value="PAS_3"/>
    <property type="match status" value="1"/>
</dbReference>
<dbReference type="Gene3D" id="3.30.450.20">
    <property type="entry name" value="PAS domain"/>
    <property type="match status" value="2"/>
</dbReference>
<dbReference type="Proteomes" id="UP001562065">
    <property type="component" value="Unassembled WGS sequence"/>
</dbReference>
<dbReference type="InterPro" id="IPR035965">
    <property type="entry name" value="PAS-like_dom_sf"/>
</dbReference>
<dbReference type="InterPro" id="IPR000160">
    <property type="entry name" value="GGDEF_dom"/>
</dbReference>
<dbReference type="NCBIfam" id="TIGR00254">
    <property type="entry name" value="GGDEF"/>
    <property type="match status" value="1"/>
</dbReference>
<dbReference type="CDD" id="cd00130">
    <property type="entry name" value="PAS"/>
    <property type="match status" value="2"/>
</dbReference>